<comment type="caution">
    <text evidence="2">The sequence shown here is derived from an EMBL/GenBank/DDBJ whole genome shotgun (WGS) entry which is preliminary data.</text>
</comment>
<evidence type="ECO:0000313" key="2">
    <source>
        <dbReference type="EMBL" id="HEC07384.1"/>
    </source>
</evidence>
<dbReference type="PANTHER" id="PTHR33608">
    <property type="entry name" value="BLL2464 PROTEIN"/>
    <property type="match status" value="1"/>
</dbReference>
<proteinExistence type="predicted"/>
<gene>
    <name evidence="2" type="ORF">ENJ12_11055</name>
</gene>
<dbReference type="EMBL" id="DRLF01000384">
    <property type="protein sequence ID" value="HEC07384.1"/>
    <property type="molecule type" value="Genomic_DNA"/>
</dbReference>
<accession>A0A831WDQ3</accession>
<dbReference type="Proteomes" id="UP000886339">
    <property type="component" value="Unassembled WGS sequence"/>
</dbReference>
<dbReference type="Pfam" id="PF01882">
    <property type="entry name" value="DUF58"/>
    <property type="match status" value="1"/>
</dbReference>
<name>A0A831WDQ3_9GAMM</name>
<feature type="domain" description="DUF58" evidence="1">
    <location>
        <begin position="78"/>
        <end position="284"/>
    </location>
</feature>
<dbReference type="InterPro" id="IPR002881">
    <property type="entry name" value="DUF58"/>
</dbReference>
<reference evidence="2" key="1">
    <citation type="journal article" date="2020" name="mSystems">
        <title>Genome- and Community-Level Interaction Insights into Carbon Utilization and Element Cycling Functions of Hydrothermarchaeota in Hydrothermal Sediment.</title>
        <authorList>
            <person name="Zhou Z."/>
            <person name="Liu Y."/>
            <person name="Xu W."/>
            <person name="Pan J."/>
            <person name="Luo Z.H."/>
            <person name="Li M."/>
        </authorList>
    </citation>
    <scope>NUCLEOTIDE SEQUENCE [LARGE SCALE GENOMIC DNA]</scope>
    <source>
        <strain evidence="2">HyVt-458</strain>
    </source>
</reference>
<dbReference type="AlphaFoldDB" id="A0A831WDQ3"/>
<evidence type="ECO:0000259" key="1">
    <source>
        <dbReference type="Pfam" id="PF01882"/>
    </source>
</evidence>
<sequence>MFPVESLFKTLSGCFGHRRPDKPDDSQAALLDEMQLRRLALYARSLPDSLFEFGRQSAHPQLGDIPSCYRGRGSEFEENRNYQAGDEQRMINWRLYARSGDLYTKVFREERRPQVFLLLDRRAAMRFATRRQLKVTLAAGIGACYCYQAVHQALPVGGMLLGRSIEWFEPAVTEISAQHFVQALNQPCPPVDFGQAQSGLEAALQQLLQRLPEGSFVLLLSDFLDLDTDAAMPLLQQLSARYSLRAVQVLDPVERQLPQTGGFLIEDGSAAAPLRIGAGDEMRQYATLFSKEQEKLRDCFGSCGIDLSTCSTEDDVMTCLESNRATASTH</sequence>
<organism evidence="2">
    <name type="scientific">Thiolapillus brandeum</name>
    <dbReference type="NCBI Taxonomy" id="1076588"/>
    <lineage>
        <taxon>Bacteria</taxon>
        <taxon>Pseudomonadati</taxon>
        <taxon>Pseudomonadota</taxon>
        <taxon>Gammaproteobacteria</taxon>
        <taxon>Chromatiales</taxon>
        <taxon>Sedimenticolaceae</taxon>
        <taxon>Thiolapillus</taxon>
    </lineage>
</organism>
<dbReference type="PANTHER" id="PTHR33608:SF6">
    <property type="entry name" value="BLL2464 PROTEIN"/>
    <property type="match status" value="1"/>
</dbReference>
<protein>
    <submittedName>
        <fullName evidence="2">DUF58 domain-containing protein</fullName>
    </submittedName>
</protein>